<dbReference type="STRING" id="213810.RUM_17460"/>
<reference evidence="2" key="2">
    <citation type="submission" date="2010-03" db="EMBL/GenBank/DDBJ databases">
        <authorList>
            <person name="Pajon A."/>
        </authorList>
    </citation>
    <scope>NUCLEOTIDE SEQUENCE</scope>
    <source>
        <strain evidence="2">Type strain: 18P13</strain>
    </source>
</reference>
<evidence type="ECO:0000313" key="2">
    <source>
        <dbReference type="EMBL" id="CBL17812.1"/>
    </source>
</evidence>
<evidence type="ECO:0000259" key="1">
    <source>
        <dbReference type="Pfam" id="PF20557"/>
    </source>
</evidence>
<dbReference type="Pfam" id="PF20557">
    <property type="entry name" value="DnaT_2"/>
    <property type="match status" value="1"/>
</dbReference>
<proteinExistence type="predicted"/>
<accession>D4LDW7</accession>
<dbReference type="BioCyc" id="RCHA213810:RUM_RS08485-MONOMER"/>
<gene>
    <name evidence="2" type="ordered locus">RUM_17460</name>
</gene>
<evidence type="ECO:0000313" key="3">
    <source>
        <dbReference type="Proteomes" id="UP000007054"/>
    </source>
</evidence>
<dbReference type="InterPro" id="IPR046787">
    <property type="entry name" value="DnaT_2"/>
</dbReference>
<feature type="domain" description="Putative DnaT-like" evidence="1">
    <location>
        <begin position="5"/>
        <end position="154"/>
    </location>
</feature>
<sequence>MYGTVEQADAYVKAHYASKSAERVRWLALEDEDKTVYLTQAFDMIERLPFRGRKAVVGQKNAFPRLPYQYGEDNPSVPECVISAETELALYLSDTKAQESSQKRKELIRDGVKSFSLGDLSENYGDVKSGSQAATVSTAYSCQACMQLLRPYLSGGFDICFPST</sequence>
<dbReference type="KEGG" id="rch:RUM_17460"/>
<dbReference type="GeneID" id="83156439"/>
<reference evidence="2" key="1">
    <citation type="submission" date="2010-03" db="EMBL/GenBank/DDBJ databases">
        <title>The genome sequence of Ruminococcus sp. 18P13.</title>
        <authorList>
            <consortium name="metaHIT consortium -- http://www.metahit.eu/"/>
            <person name="Pajon A."/>
            <person name="Turner K."/>
            <person name="Parkhill J."/>
            <person name="Bernalier A."/>
        </authorList>
    </citation>
    <scope>NUCLEOTIDE SEQUENCE [LARGE SCALE GENOMIC DNA]</scope>
    <source>
        <strain evidence="2">Type strain: 18P13</strain>
    </source>
</reference>
<dbReference type="Proteomes" id="UP000007054">
    <property type="component" value="Chromosome"/>
</dbReference>
<dbReference type="RefSeq" id="WP_015558718.1">
    <property type="nucleotide sequence ID" value="NC_021039.1"/>
</dbReference>
<dbReference type="EMBL" id="FP929052">
    <property type="protein sequence ID" value="CBL17812.1"/>
    <property type="molecule type" value="Genomic_DNA"/>
</dbReference>
<keyword evidence="3" id="KW-1185">Reference proteome</keyword>
<organism evidence="2 3">
    <name type="scientific">Ruminococcus champanellensis (strain DSM 18848 / JCM 17042 / KCTC 15320 / 18P13)</name>
    <dbReference type="NCBI Taxonomy" id="213810"/>
    <lineage>
        <taxon>Bacteria</taxon>
        <taxon>Bacillati</taxon>
        <taxon>Bacillota</taxon>
        <taxon>Clostridia</taxon>
        <taxon>Eubacteriales</taxon>
        <taxon>Oscillospiraceae</taxon>
        <taxon>Ruminococcus</taxon>
    </lineage>
</organism>
<name>D4LDW7_RUMC1</name>
<dbReference type="AlphaFoldDB" id="D4LDW7"/>
<protein>
    <recommendedName>
        <fullName evidence="1">Putative DnaT-like domain-containing protein</fullName>
    </recommendedName>
</protein>
<dbReference type="HOGENOM" id="CLU_1617804_0_0_9"/>